<dbReference type="InterPro" id="IPR018181">
    <property type="entry name" value="Heat_shock_70_CS"/>
</dbReference>
<keyword evidence="3" id="KW-0067">ATP-binding</keyword>
<dbReference type="InterPro" id="IPR013126">
    <property type="entry name" value="Hsp_70_fam"/>
</dbReference>
<dbReference type="Gene3D" id="3.90.640.10">
    <property type="entry name" value="Actin, Chain A, domain 4"/>
    <property type="match status" value="2"/>
</dbReference>
<name>A0A1X6Z7W6_9RHOB</name>
<protein>
    <submittedName>
        <fullName evidence="4">Chaperone protein DnaK</fullName>
    </submittedName>
</protein>
<dbReference type="SUPFAM" id="SSF53067">
    <property type="entry name" value="Actin-like ATPase domain"/>
    <property type="match status" value="2"/>
</dbReference>
<dbReference type="Pfam" id="PF00012">
    <property type="entry name" value="HSP70"/>
    <property type="match status" value="1"/>
</dbReference>
<keyword evidence="2" id="KW-0547">Nucleotide-binding</keyword>
<dbReference type="PANTHER" id="PTHR42749">
    <property type="entry name" value="CELL SHAPE-DETERMINING PROTEIN MREB"/>
    <property type="match status" value="1"/>
</dbReference>
<dbReference type="EMBL" id="FWFJ01000015">
    <property type="protein sequence ID" value="SLN43839.1"/>
    <property type="molecule type" value="Genomic_DNA"/>
</dbReference>
<evidence type="ECO:0000256" key="1">
    <source>
        <dbReference type="ARBA" id="ARBA00007381"/>
    </source>
</evidence>
<dbReference type="PROSITE" id="PS00329">
    <property type="entry name" value="HSP70_2"/>
    <property type="match status" value="1"/>
</dbReference>
<keyword evidence="5" id="KW-1185">Reference proteome</keyword>
<evidence type="ECO:0000313" key="4">
    <source>
        <dbReference type="EMBL" id="SLN43839.1"/>
    </source>
</evidence>
<sequence>MAQISPVLGLDFGTSNSAAAYLRDGDPVLVAMQGAQTTLPTTFFFDFDSQKTLIGEAANQALLDGIEGRFMRALKRVLGTPLMHETRQILKERVTFVEIIARFLSHIKTRAEAQAGVTFDRVLSGRPVVFHGANDAREAQAESDLRACYLAAGFKDVGFLPEPEAAALANGAAIQPGETGLIVDIGGGTSDFSVFRATGAGVSVLASHGVRIGGTDFDRAISIERVMPLLGKGSELRKVMGPGISPVPNAIFNDLATWEKIPFLYTPQTRRKVDEMLRLANEPERLGRLATLLEHELGHEVAFAVERGKIAANAGDESAAIALDEIERGLSATLPPQILAACLWPQARMLHEGVRDTLHMAGVDAAAIDHVIYVGGSSLMAMVAQAARAECPDAHHSFSKVFTAVTDGLAIAAARG</sequence>
<gene>
    <name evidence="4" type="primary">dnaK_1</name>
    <name evidence="4" type="ORF">ROG8370_01865</name>
</gene>
<dbReference type="PANTHER" id="PTHR42749:SF1">
    <property type="entry name" value="CELL SHAPE-DETERMINING PROTEIN MREB"/>
    <property type="match status" value="1"/>
</dbReference>
<evidence type="ECO:0000313" key="5">
    <source>
        <dbReference type="Proteomes" id="UP000194012"/>
    </source>
</evidence>
<reference evidence="5" key="1">
    <citation type="submission" date="2017-03" db="EMBL/GenBank/DDBJ databases">
        <authorList>
            <person name="Rodrigo-Torres L."/>
            <person name="Arahal R.D."/>
            <person name="Lucena T."/>
        </authorList>
    </citation>
    <scope>NUCLEOTIDE SEQUENCE [LARGE SCALE GENOMIC DNA]</scope>
    <source>
        <strain evidence="5">CECT 8370</strain>
    </source>
</reference>
<dbReference type="RefSeq" id="WP_085826797.1">
    <property type="nucleotide sequence ID" value="NZ_FWFJ01000015.1"/>
</dbReference>
<evidence type="ECO:0000256" key="2">
    <source>
        <dbReference type="ARBA" id="ARBA00022741"/>
    </source>
</evidence>
<comment type="similarity">
    <text evidence="1">Belongs to the heat shock protein 70 family.</text>
</comment>
<dbReference type="AlphaFoldDB" id="A0A1X6Z7W6"/>
<dbReference type="Gene3D" id="3.30.420.40">
    <property type="match status" value="4"/>
</dbReference>
<dbReference type="GO" id="GO:0140662">
    <property type="term" value="F:ATP-dependent protein folding chaperone"/>
    <property type="evidence" value="ECO:0007669"/>
    <property type="project" value="InterPro"/>
</dbReference>
<organism evidence="4 5">
    <name type="scientific">Roseovarius gaetbuli</name>
    <dbReference type="NCBI Taxonomy" id="1356575"/>
    <lineage>
        <taxon>Bacteria</taxon>
        <taxon>Pseudomonadati</taxon>
        <taxon>Pseudomonadota</taxon>
        <taxon>Alphaproteobacteria</taxon>
        <taxon>Rhodobacterales</taxon>
        <taxon>Roseobacteraceae</taxon>
        <taxon>Roseovarius</taxon>
    </lineage>
</organism>
<dbReference type="GO" id="GO:0005524">
    <property type="term" value="F:ATP binding"/>
    <property type="evidence" value="ECO:0007669"/>
    <property type="project" value="UniProtKB-KW"/>
</dbReference>
<accession>A0A1X6Z7W6</accession>
<evidence type="ECO:0000256" key="3">
    <source>
        <dbReference type="ARBA" id="ARBA00022840"/>
    </source>
</evidence>
<dbReference type="OrthoDB" id="9807934at2"/>
<dbReference type="InterPro" id="IPR043129">
    <property type="entry name" value="ATPase_NBD"/>
</dbReference>
<dbReference type="Proteomes" id="UP000194012">
    <property type="component" value="Unassembled WGS sequence"/>
</dbReference>
<proteinExistence type="inferred from homology"/>